<dbReference type="AlphaFoldDB" id="A0AA38HEQ7"/>
<feature type="transmembrane region" description="Helical" evidence="11">
    <location>
        <begin position="201"/>
        <end position="224"/>
    </location>
</feature>
<dbReference type="InterPro" id="IPR003663">
    <property type="entry name" value="Sugar/inositol_transpt"/>
</dbReference>
<feature type="transmembrane region" description="Helical" evidence="11">
    <location>
        <begin position="420"/>
        <end position="446"/>
    </location>
</feature>
<keyword evidence="7 11" id="KW-0472">Membrane</keyword>
<keyword evidence="4" id="KW-0762">Sugar transport</keyword>
<evidence type="ECO:0000313" key="14">
    <source>
        <dbReference type="Proteomes" id="UP001164286"/>
    </source>
</evidence>
<name>A0AA38HEQ7_9TREE</name>
<feature type="domain" description="Major facilitator superfamily (MFS) profile" evidence="12">
    <location>
        <begin position="65"/>
        <end position="515"/>
    </location>
</feature>
<comment type="subcellular location">
    <subcellularLocation>
        <location evidence="1">Membrane</location>
        <topology evidence="1">Multi-pass membrane protein</topology>
    </subcellularLocation>
</comment>
<comment type="caution">
    <text evidence="13">The sequence shown here is derived from an EMBL/GenBank/DDBJ whole genome shotgun (WGS) entry which is preliminary data.</text>
</comment>
<dbReference type="GeneID" id="77727001"/>
<evidence type="ECO:0000256" key="5">
    <source>
        <dbReference type="ARBA" id="ARBA00022692"/>
    </source>
</evidence>
<feature type="transmembrane region" description="Helical" evidence="11">
    <location>
        <begin position="167"/>
        <end position="189"/>
    </location>
</feature>
<feature type="transmembrane region" description="Helical" evidence="11">
    <location>
        <begin position="359"/>
        <end position="378"/>
    </location>
</feature>
<evidence type="ECO:0000256" key="3">
    <source>
        <dbReference type="ARBA" id="ARBA00022448"/>
    </source>
</evidence>
<evidence type="ECO:0000256" key="11">
    <source>
        <dbReference type="SAM" id="Phobius"/>
    </source>
</evidence>
<sequence length="562" mass="61427">MSNIEDEKKGDVYTSANHLEYEEKAQGVISDNFGQYINDAADASSQQKGQTIREAVSMYPMGIVFSLIFSTAIIMEGYDTLLLGQFYAQPAFAARFGFYDAASRSYQIPAQWQTALGAGGQVGQILGLQITGWASDRFGYRKTMAAALIAITGLLFLQFFATGLPMLLIAYILLGFPFGTFQTMTVAYASELMPVALRPILTTYVNLCWVIGQIIASGVNLAFIGDESEWAYKIPFAIQWIWPVPIMIGIFFAPESPWFLVRKGKLEDAERCMLKITSRAHYSVEDARKAVAMMVHTNEIEKEVMTGTSYRDCFRGINFRRTEIACIVWLIQTTCGSPLMGQGTYFLVQAGLSAKTASTLNLCMFAVGACGTIASWPLMKVAGRRTLYLYGQVALFALMLLTGILGSVNLAAGTPSAGTSYAIGAFLILFTGLYDLTVGPVCYCLVAEIGSTRLRAKTVVLARNLYNLGGVVVNVLNPQMLNPTAWNLGARSGYLWAACGLVGIVWTFFRLPEPKGRTFGELDILFEERVPARHFARTQVDEFKAAERNAASAALGGGAMVH</sequence>
<feature type="transmembrane region" description="Helical" evidence="11">
    <location>
        <begin position="458"/>
        <end position="476"/>
    </location>
</feature>
<gene>
    <name evidence="13" type="ORF">MKK02DRAFT_29338</name>
</gene>
<keyword evidence="5 11" id="KW-0812">Transmembrane</keyword>
<keyword evidence="14" id="KW-1185">Reference proteome</keyword>
<protein>
    <submittedName>
        <fullName evidence="13">General substrate transporter</fullName>
    </submittedName>
</protein>
<dbReference type="SUPFAM" id="SSF103473">
    <property type="entry name" value="MFS general substrate transporter"/>
    <property type="match status" value="1"/>
</dbReference>
<dbReference type="FunFam" id="1.20.1250.20:FF:000254">
    <property type="entry name" value="MAL31p Maltose permease"/>
    <property type="match status" value="1"/>
</dbReference>
<dbReference type="GO" id="GO:0016020">
    <property type="term" value="C:membrane"/>
    <property type="evidence" value="ECO:0007669"/>
    <property type="project" value="UniProtKB-SubCell"/>
</dbReference>
<dbReference type="InterPro" id="IPR005829">
    <property type="entry name" value="Sugar_transporter_CS"/>
</dbReference>
<dbReference type="InterPro" id="IPR036259">
    <property type="entry name" value="MFS_trans_sf"/>
</dbReference>
<evidence type="ECO:0000256" key="2">
    <source>
        <dbReference type="ARBA" id="ARBA00010992"/>
    </source>
</evidence>
<dbReference type="InterPro" id="IPR050360">
    <property type="entry name" value="MFS_Sugar_Transporters"/>
</dbReference>
<keyword evidence="6 11" id="KW-1133">Transmembrane helix</keyword>
<evidence type="ECO:0000256" key="10">
    <source>
        <dbReference type="RuleBase" id="RU003346"/>
    </source>
</evidence>
<feature type="transmembrane region" description="Helical" evidence="11">
    <location>
        <begin position="230"/>
        <end position="253"/>
    </location>
</feature>
<proteinExistence type="inferred from homology"/>
<comment type="similarity">
    <text evidence="2 10">Belongs to the major facilitator superfamily. Sugar transporter (TC 2.A.1.1) family.</text>
</comment>
<evidence type="ECO:0000256" key="7">
    <source>
        <dbReference type="ARBA" id="ARBA00023136"/>
    </source>
</evidence>
<comment type="catalytic activity">
    <reaction evidence="9">
        <text>myo-inositol(out) + H(+)(out) = myo-inositol(in) + H(+)(in)</text>
        <dbReference type="Rhea" id="RHEA:60364"/>
        <dbReference type="ChEBI" id="CHEBI:15378"/>
        <dbReference type="ChEBI" id="CHEBI:17268"/>
    </reaction>
</comment>
<evidence type="ECO:0000259" key="12">
    <source>
        <dbReference type="PROSITE" id="PS50850"/>
    </source>
</evidence>
<dbReference type="Gene3D" id="1.20.1250.20">
    <property type="entry name" value="MFS general substrate transporter like domains"/>
    <property type="match status" value="1"/>
</dbReference>
<feature type="transmembrane region" description="Helical" evidence="11">
    <location>
        <begin position="488"/>
        <end position="509"/>
    </location>
</feature>
<dbReference type="Proteomes" id="UP001164286">
    <property type="component" value="Unassembled WGS sequence"/>
</dbReference>
<dbReference type="PANTHER" id="PTHR48022">
    <property type="entry name" value="PLASTIDIC GLUCOSE TRANSPORTER 4"/>
    <property type="match status" value="1"/>
</dbReference>
<evidence type="ECO:0000256" key="8">
    <source>
        <dbReference type="ARBA" id="ARBA00026248"/>
    </source>
</evidence>
<evidence type="ECO:0000256" key="1">
    <source>
        <dbReference type="ARBA" id="ARBA00004141"/>
    </source>
</evidence>
<dbReference type="InterPro" id="IPR020846">
    <property type="entry name" value="MFS_dom"/>
</dbReference>
<keyword evidence="3 10" id="KW-0813">Transport</keyword>
<dbReference type="InterPro" id="IPR005828">
    <property type="entry name" value="MFS_sugar_transport-like"/>
</dbReference>
<dbReference type="PANTHER" id="PTHR48022:SF5">
    <property type="entry name" value="ALPHA-GLUCOSIDES PERMEASE MPH2-RELATED"/>
    <property type="match status" value="1"/>
</dbReference>
<dbReference type="PROSITE" id="PS50850">
    <property type="entry name" value="MFS"/>
    <property type="match status" value="1"/>
</dbReference>
<accession>A0AA38HEQ7</accession>
<evidence type="ECO:0000256" key="6">
    <source>
        <dbReference type="ARBA" id="ARBA00022989"/>
    </source>
</evidence>
<feature type="transmembrane region" description="Helical" evidence="11">
    <location>
        <begin position="387"/>
        <end position="408"/>
    </location>
</feature>
<reference evidence="13" key="1">
    <citation type="journal article" date="2022" name="G3 (Bethesda)">
        <title>High quality genome of the basidiomycete yeast Dioszegia hungarica PDD-24b-2 isolated from cloud water.</title>
        <authorList>
            <person name="Jarrige D."/>
            <person name="Haridas S."/>
            <person name="Bleykasten-Grosshans C."/>
            <person name="Joly M."/>
            <person name="Nadalig T."/>
            <person name="Sancelme M."/>
            <person name="Vuilleumier S."/>
            <person name="Grigoriev I.V."/>
            <person name="Amato P."/>
            <person name="Bringel F."/>
        </authorList>
    </citation>
    <scope>NUCLEOTIDE SEQUENCE</scope>
    <source>
        <strain evidence="13">PDD-24b-2</strain>
    </source>
</reference>
<organism evidence="13 14">
    <name type="scientific">Dioszegia hungarica</name>
    <dbReference type="NCBI Taxonomy" id="4972"/>
    <lineage>
        <taxon>Eukaryota</taxon>
        <taxon>Fungi</taxon>
        <taxon>Dikarya</taxon>
        <taxon>Basidiomycota</taxon>
        <taxon>Agaricomycotina</taxon>
        <taxon>Tremellomycetes</taxon>
        <taxon>Tremellales</taxon>
        <taxon>Bulleribasidiaceae</taxon>
        <taxon>Dioszegia</taxon>
    </lineage>
</organism>
<feature type="transmembrane region" description="Helical" evidence="11">
    <location>
        <begin position="56"/>
        <end position="75"/>
    </location>
</feature>
<dbReference type="RefSeq" id="XP_052949012.1">
    <property type="nucleotide sequence ID" value="XM_053087796.1"/>
</dbReference>
<feature type="transmembrane region" description="Helical" evidence="11">
    <location>
        <begin position="143"/>
        <end position="161"/>
    </location>
</feature>
<dbReference type="Pfam" id="PF00083">
    <property type="entry name" value="Sugar_tr"/>
    <property type="match status" value="1"/>
</dbReference>
<keyword evidence="8" id="KW-0462">Maltose metabolism</keyword>
<feature type="transmembrane region" description="Helical" evidence="11">
    <location>
        <begin position="324"/>
        <end position="347"/>
    </location>
</feature>
<dbReference type="NCBIfam" id="TIGR00879">
    <property type="entry name" value="SP"/>
    <property type="match status" value="1"/>
</dbReference>
<dbReference type="EMBL" id="JAKWFO010000001">
    <property type="protein sequence ID" value="KAI9639235.1"/>
    <property type="molecule type" value="Genomic_DNA"/>
</dbReference>
<dbReference type="GO" id="GO:0000023">
    <property type="term" value="P:maltose metabolic process"/>
    <property type="evidence" value="ECO:0007669"/>
    <property type="project" value="UniProtKB-KW"/>
</dbReference>
<evidence type="ECO:0000313" key="13">
    <source>
        <dbReference type="EMBL" id="KAI9639235.1"/>
    </source>
</evidence>
<dbReference type="GO" id="GO:0005351">
    <property type="term" value="F:carbohydrate:proton symporter activity"/>
    <property type="evidence" value="ECO:0007669"/>
    <property type="project" value="TreeGrafter"/>
</dbReference>
<dbReference type="PROSITE" id="PS00217">
    <property type="entry name" value="SUGAR_TRANSPORT_2"/>
    <property type="match status" value="1"/>
</dbReference>
<evidence type="ECO:0000256" key="4">
    <source>
        <dbReference type="ARBA" id="ARBA00022597"/>
    </source>
</evidence>
<evidence type="ECO:0000256" key="9">
    <source>
        <dbReference type="ARBA" id="ARBA00049119"/>
    </source>
</evidence>